<dbReference type="Pfam" id="PF24024">
    <property type="entry name" value="DUF7336"/>
    <property type="match status" value="1"/>
</dbReference>
<dbReference type="InterPro" id="IPR055760">
    <property type="entry name" value="DUF7336"/>
</dbReference>
<reference evidence="2 3" key="1">
    <citation type="journal article" date="2016" name="Sci. Rep.">
        <title>Comparative genomics and functional analysis of the 936 group of lactococcal Siphoviridae phages.</title>
        <authorList>
            <person name="Murphy J."/>
            <person name="Bottacini F."/>
            <person name="Mahony J."/>
            <person name="Kelleher P."/>
            <person name="Neve H."/>
            <person name="Zomer A."/>
            <person name="Nauta A."/>
            <person name="van Sinderen D."/>
        </authorList>
    </citation>
    <scope>NUCLEOTIDE SEQUENCE [LARGE SCALE GENOMIC DNA]</scope>
</reference>
<sequence>MKVYVLSGDTYCGSWGSEISLFGVFSNKEEAEKLADKIRCDISIVNVDEVEEPKYLGGYCE</sequence>
<organism evidence="2 3">
    <name type="scientific">Lactococcus phage 936 group phage PhiF.17</name>
    <dbReference type="NCBI Taxonomy" id="1636577"/>
    <lineage>
        <taxon>Viruses</taxon>
        <taxon>Duplodnaviria</taxon>
        <taxon>Heunggongvirae</taxon>
        <taxon>Uroviricota</taxon>
        <taxon>Caudoviricetes</taxon>
        <taxon>Skunavirus</taxon>
        <taxon>Skunavirus F0139</taxon>
    </lineage>
</organism>
<gene>
    <name evidence="2" type="ORF">PhiF17_34</name>
</gene>
<evidence type="ECO:0000313" key="3">
    <source>
        <dbReference type="Proteomes" id="UP000224954"/>
    </source>
</evidence>
<feature type="domain" description="DUF7336" evidence="1">
    <location>
        <begin position="1"/>
        <end position="60"/>
    </location>
</feature>
<name>A0A126HAM1_9CAUD</name>
<accession>A0A126HAM1</accession>
<dbReference type="Proteomes" id="UP000224954">
    <property type="component" value="Segment"/>
</dbReference>
<evidence type="ECO:0000313" key="2">
    <source>
        <dbReference type="EMBL" id="ALM63647.1"/>
    </source>
</evidence>
<evidence type="ECO:0000259" key="1">
    <source>
        <dbReference type="Pfam" id="PF24024"/>
    </source>
</evidence>
<proteinExistence type="predicted"/>
<dbReference type="EMBL" id="KP793113">
    <property type="protein sequence ID" value="ALM63647.1"/>
    <property type="molecule type" value="Genomic_DNA"/>
</dbReference>
<protein>
    <recommendedName>
        <fullName evidence="1">DUF7336 domain-containing protein</fullName>
    </recommendedName>
</protein>